<proteinExistence type="predicted"/>
<dbReference type="EMBL" id="BARV01009980">
    <property type="protein sequence ID" value="GAI06403.1"/>
    <property type="molecule type" value="Genomic_DNA"/>
</dbReference>
<sequence>EREFILVPSVESQPFRTDSIDVLFESVWVVATALRQEQHPEWKYVDIELGMVS</sequence>
<evidence type="ECO:0000313" key="1">
    <source>
        <dbReference type="EMBL" id="GAI06403.1"/>
    </source>
</evidence>
<accession>X1KI89</accession>
<gene>
    <name evidence="1" type="ORF">S06H3_19481</name>
</gene>
<comment type="caution">
    <text evidence="1">The sequence shown here is derived from an EMBL/GenBank/DDBJ whole genome shotgun (WGS) entry which is preliminary data.</text>
</comment>
<reference evidence="1" key="1">
    <citation type="journal article" date="2014" name="Front. Microbiol.">
        <title>High frequency of phylogenetically diverse reductive dehalogenase-homologous genes in deep subseafloor sedimentary metagenomes.</title>
        <authorList>
            <person name="Kawai M."/>
            <person name="Futagami T."/>
            <person name="Toyoda A."/>
            <person name="Takaki Y."/>
            <person name="Nishi S."/>
            <person name="Hori S."/>
            <person name="Arai W."/>
            <person name="Tsubouchi T."/>
            <person name="Morono Y."/>
            <person name="Uchiyama I."/>
            <person name="Ito T."/>
            <person name="Fujiyama A."/>
            <person name="Inagaki F."/>
            <person name="Takami H."/>
        </authorList>
    </citation>
    <scope>NUCLEOTIDE SEQUENCE</scope>
    <source>
        <strain evidence="1">Expedition CK06-06</strain>
    </source>
</reference>
<protein>
    <submittedName>
        <fullName evidence="1">Uncharacterized protein</fullName>
    </submittedName>
</protein>
<organism evidence="1">
    <name type="scientific">marine sediment metagenome</name>
    <dbReference type="NCBI Taxonomy" id="412755"/>
    <lineage>
        <taxon>unclassified sequences</taxon>
        <taxon>metagenomes</taxon>
        <taxon>ecological metagenomes</taxon>
    </lineage>
</organism>
<feature type="non-terminal residue" evidence="1">
    <location>
        <position position="1"/>
    </location>
</feature>
<name>X1KI89_9ZZZZ</name>
<dbReference type="AlphaFoldDB" id="X1KI89"/>